<name>A0AAV4BCI3_9GAST</name>
<organism evidence="1 2">
    <name type="scientific">Plakobranchus ocellatus</name>
    <dbReference type="NCBI Taxonomy" id="259542"/>
    <lineage>
        <taxon>Eukaryota</taxon>
        <taxon>Metazoa</taxon>
        <taxon>Spiralia</taxon>
        <taxon>Lophotrochozoa</taxon>
        <taxon>Mollusca</taxon>
        <taxon>Gastropoda</taxon>
        <taxon>Heterobranchia</taxon>
        <taxon>Euthyneura</taxon>
        <taxon>Panpulmonata</taxon>
        <taxon>Sacoglossa</taxon>
        <taxon>Placobranchoidea</taxon>
        <taxon>Plakobranchidae</taxon>
        <taxon>Plakobranchus</taxon>
    </lineage>
</organism>
<evidence type="ECO:0000313" key="2">
    <source>
        <dbReference type="Proteomes" id="UP000735302"/>
    </source>
</evidence>
<sequence>MSLVIRKVLKPSEIELTLSGPDPNTLVMTCALPSSAAKSRTVDWNLRSLPPHQRRESLAVQRFEHQPYIPHGPFCHTPKLKICSQPDEG</sequence>
<dbReference type="AlphaFoldDB" id="A0AAV4BCI3"/>
<proteinExistence type="predicted"/>
<protein>
    <recommendedName>
        <fullName evidence="3">Ig-like domain-containing protein</fullName>
    </recommendedName>
</protein>
<accession>A0AAV4BCI3</accession>
<reference evidence="1 2" key="1">
    <citation type="journal article" date="2021" name="Elife">
        <title>Chloroplast acquisition without the gene transfer in kleptoplastic sea slugs, Plakobranchus ocellatus.</title>
        <authorList>
            <person name="Maeda T."/>
            <person name="Takahashi S."/>
            <person name="Yoshida T."/>
            <person name="Shimamura S."/>
            <person name="Takaki Y."/>
            <person name="Nagai Y."/>
            <person name="Toyoda A."/>
            <person name="Suzuki Y."/>
            <person name="Arimoto A."/>
            <person name="Ishii H."/>
            <person name="Satoh N."/>
            <person name="Nishiyama T."/>
            <person name="Hasebe M."/>
            <person name="Maruyama T."/>
            <person name="Minagawa J."/>
            <person name="Obokata J."/>
            <person name="Shigenobu S."/>
        </authorList>
    </citation>
    <scope>NUCLEOTIDE SEQUENCE [LARGE SCALE GENOMIC DNA]</scope>
</reference>
<evidence type="ECO:0000313" key="1">
    <source>
        <dbReference type="EMBL" id="GFO16573.1"/>
    </source>
</evidence>
<keyword evidence="2" id="KW-1185">Reference proteome</keyword>
<gene>
    <name evidence="1" type="ORF">PoB_004307800</name>
</gene>
<comment type="caution">
    <text evidence="1">The sequence shown here is derived from an EMBL/GenBank/DDBJ whole genome shotgun (WGS) entry which is preliminary data.</text>
</comment>
<dbReference type="EMBL" id="BLXT01004673">
    <property type="protein sequence ID" value="GFO16573.1"/>
    <property type="molecule type" value="Genomic_DNA"/>
</dbReference>
<evidence type="ECO:0008006" key="3">
    <source>
        <dbReference type="Google" id="ProtNLM"/>
    </source>
</evidence>
<dbReference type="Proteomes" id="UP000735302">
    <property type="component" value="Unassembled WGS sequence"/>
</dbReference>